<keyword evidence="2" id="KW-1185">Reference proteome</keyword>
<protein>
    <submittedName>
        <fullName evidence="1">Uncharacterized protein</fullName>
    </submittedName>
</protein>
<reference evidence="1" key="1">
    <citation type="submission" date="2023-11" db="EMBL/GenBank/DDBJ databases">
        <authorList>
            <person name="Poullet M."/>
        </authorList>
    </citation>
    <scope>NUCLEOTIDE SEQUENCE</scope>
    <source>
        <strain evidence="1">E1834</strain>
    </source>
</reference>
<gene>
    <name evidence="1" type="ORF">MENTE1834_LOCUS46596</name>
</gene>
<dbReference type="EMBL" id="CAVMJV010000172">
    <property type="protein sequence ID" value="CAK5119796.1"/>
    <property type="molecule type" value="Genomic_DNA"/>
</dbReference>
<accession>A0ACB1B3I3</accession>
<comment type="caution">
    <text evidence="1">The sequence shown here is derived from an EMBL/GenBank/DDBJ whole genome shotgun (WGS) entry which is preliminary data.</text>
</comment>
<name>A0ACB1B3I3_MELEN</name>
<sequence length="667" mass="76008">MDEELQKLINNWLEWDKNEDTRRQIQKLVDTDNLAELKALMIGKLSFGTAGVRTKMGPGFTQLNDLTIIQLSHGMAQHLLQDMASKGNNKIPKIVVGFDGRHNSLRFAQLASNVFIKNRICVTLFSECVPTPVVSFAVVELNCDAGLMITASHNPKEYNGYKVYWNNGAQILSPHDKKICLLARETPPKEDYWNITTLNSTNNLFSVADSVLEKYFCNESAVCCFYRELNAKTSLKFTYSAFHGVGSKYARRMFKEFGFPEDAFSYVKEQDEPNPDFPTVSFPNPEEGHAVLKLCYQTAEEFGATLILANDPDADRLQIAERQPDGDWRLFNGNEMGTLLTWWIWTHWKQRKPDIPAEDVYILNSAVSSQIVATMSKIEGFKNDVSLTGFKWIGNLAHEIRKKGKLVILAWEESIGFATGTTLDKDGVSAAAVFAEMANYLASQKLNMKKQLFNIYNKYGFHLIRNSYWTVPENSVTKKLFNNLRENGKYPVNIDGNKCKEKYVVKHVRDLNTDVFLNVCLCFFGCFQCFCVLCIECFLMFCNCVFNVFWMFCSLFLFLNVVFQCFCIFLGLFKCFYECFDSSQPNNKAILPLSTTSDMITFTLASGSLVTLRASGTEPKIKYYIELQTEPGKTENDLEQVENELNQLENNVVQTLLQPEKYGLISR</sequence>
<organism evidence="1 2">
    <name type="scientific">Meloidogyne enterolobii</name>
    <name type="common">Root-knot nematode worm</name>
    <name type="synonym">Meloidogyne mayaguensis</name>
    <dbReference type="NCBI Taxonomy" id="390850"/>
    <lineage>
        <taxon>Eukaryota</taxon>
        <taxon>Metazoa</taxon>
        <taxon>Ecdysozoa</taxon>
        <taxon>Nematoda</taxon>
        <taxon>Chromadorea</taxon>
        <taxon>Rhabditida</taxon>
        <taxon>Tylenchina</taxon>
        <taxon>Tylenchomorpha</taxon>
        <taxon>Tylenchoidea</taxon>
        <taxon>Meloidogynidae</taxon>
        <taxon>Meloidogyninae</taxon>
        <taxon>Meloidogyne</taxon>
    </lineage>
</organism>
<evidence type="ECO:0000313" key="2">
    <source>
        <dbReference type="Proteomes" id="UP001497535"/>
    </source>
</evidence>
<dbReference type="Proteomes" id="UP001497535">
    <property type="component" value="Unassembled WGS sequence"/>
</dbReference>
<proteinExistence type="predicted"/>
<evidence type="ECO:0000313" key="1">
    <source>
        <dbReference type="EMBL" id="CAK5119796.1"/>
    </source>
</evidence>